<evidence type="ECO:0008006" key="3">
    <source>
        <dbReference type="Google" id="ProtNLM"/>
    </source>
</evidence>
<evidence type="ECO:0000313" key="2">
    <source>
        <dbReference type="Proteomes" id="UP001156870"/>
    </source>
</evidence>
<gene>
    <name evidence="1" type="ORF">GCM10007877_35460</name>
</gene>
<organism evidence="1 2">
    <name type="scientific">Marinibactrum halimedae</name>
    <dbReference type="NCBI Taxonomy" id="1444977"/>
    <lineage>
        <taxon>Bacteria</taxon>
        <taxon>Pseudomonadati</taxon>
        <taxon>Pseudomonadota</taxon>
        <taxon>Gammaproteobacteria</taxon>
        <taxon>Cellvibrionales</taxon>
        <taxon>Cellvibrionaceae</taxon>
        <taxon>Marinibactrum</taxon>
    </lineage>
</organism>
<name>A0AA37TAF5_9GAMM</name>
<proteinExistence type="predicted"/>
<dbReference type="AlphaFoldDB" id="A0AA37TAF5"/>
<comment type="caution">
    <text evidence="1">The sequence shown here is derived from an EMBL/GenBank/DDBJ whole genome shotgun (WGS) entry which is preliminary data.</text>
</comment>
<evidence type="ECO:0000313" key="1">
    <source>
        <dbReference type="EMBL" id="GLS27827.1"/>
    </source>
</evidence>
<dbReference type="Proteomes" id="UP001156870">
    <property type="component" value="Unassembled WGS sequence"/>
</dbReference>
<protein>
    <recommendedName>
        <fullName evidence="3">Antitoxin of toxin-antitoxin stability system</fullName>
    </recommendedName>
</protein>
<dbReference type="RefSeq" id="WP_232595196.1">
    <property type="nucleotide sequence ID" value="NZ_BSPD01000091.1"/>
</dbReference>
<sequence>MLQKVMCGYTVPISKFKSNPSAAMNEAQGDAIAVSSNNEIQFYAVPAALFEEMTAFCEYAQRGEAELKSIPAKFTGEGLDIEKFADEMATKLKNNTSGDYEEWP</sequence>
<dbReference type="EMBL" id="BSPD01000091">
    <property type="protein sequence ID" value="GLS27827.1"/>
    <property type="molecule type" value="Genomic_DNA"/>
</dbReference>
<keyword evidence="2" id="KW-1185">Reference proteome</keyword>
<reference evidence="1 2" key="1">
    <citation type="journal article" date="2014" name="Int. J. Syst. Evol. Microbiol.">
        <title>Complete genome sequence of Corynebacterium casei LMG S-19264T (=DSM 44701T), isolated from a smear-ripened cheese.</title>
        <authorList>
            <consortium name="US DOE Joint Genome Institute (JGI-PGF)"/>
            <person name="Walter F."/>
            <person name="Albersmeier A."/>
            <person name="Kalinowski J."/>
            <person name="Ruckert C."/>
        </authorList>
    </citation>
    <scope>NUCLEOTIDE SEQUENCE [LARGE SCALE GENOMIC DNA]</scope>
    <source>
        <strain evidence="1 2">NBRC 110095</strain>
    </source>
</reference>
<accession>A0AA37TAF5</accession>